<evidence type="ECO:0000256" key="7">
    <source>
        <dbReference type="ARBA" id="ARBA00023242"/>
    </source>
</evidence>
<organism evidence="10 11">
    <name type="scientific">Parelaphostrongylus tenuis</name>
    <name type="common">Meningeal worm</name>
    <dbReference type="NCBI Taxonomy" id="148309"/>
    <lineage>
        <taxon>Eukaryota</taxon>
        <taxon>Metazoa</taxon>
        <taxon>Ecdysozoa</taxon>
        <taxon>Nematoda</taxon>
        <taxon>Chromadorea</taxon>
        <taxon>Rhabditida</taxon>
        <taxon>Rhabditina</taxon>
        <taxon>Rhabditomorpha</taxon>
        <taxon>Strongyloidea</taxon>
        <taxon>Metastrongylidae</taxon>
        <taxon>Parelaphostrongylus</taxon>
    </lineage>
</organism>
<dbReference type="AlphaFoldDB" id="A0AAD5M7F7"/>
<dbReference type="EMBL" id="JAHQIW010001442">
    <property type="protein sequence ID" value="KAJ1352535.1"/>
    <property type="molecule type" value="Genomic_DNA"/>
</dbReference>
<keyword evidence="4" id="KW-0862">Zinc</keyword>
<feature type="domain" description="GATA-type" evidence="9">
    <location>
        <begin position="149"/>
        <end position="202"/>
    </location>
</feature>
<reference evidence="10" key="1">
    <citation type="submission" date="2021-06" db="EMBL/GenBank/DDBJ databases">
        <title>Parelaphostrongylus tenuis whole genome reference sequence.</title>
        <authorList>
            <person name="Garwood T.J."/>
            <person name="Larsen P.A."/>
            <person name="Fountain-Jones N.M."/>
            <person name="Garbe J.R."/>
            <person name="Macchietto M.G."/>
            <person name="Kania S.A."/>
            <person name="Gerhold R.W."/>
            <person name="Richards J.E."/>
            <person name="Wolf T.M."/>
        </authorList>
    </citation>
    <scope>NUCLEOTIDE SEQUENCE</scope>
    <source>
        <strain evidence="10">MNPRO001-30</strain>
        <tissue evidence="10">Meninges</tissue>
    </source>
</reference>
<dbReference type="GO" id="GO:0000981">
    <property type="term" value="F:DNA-binding transcription factor activity, RNA polymerase II-specific"/>
    <property type="evidence" value="ECO:0007669"/>
    <property type="project" value="TreeGrafter"/>
</dbReference>
<evidence type="ECO:0000256" key="6">
    <source>
        <dbReference type="ARBA" id="ARBA00023163"/>
    </source>
</evidence>
<dbReference type="InterPro" id="IPR013088">
    <property type="entry name" value="Znf_NHR/GATA"/>
</dbReference>
<evidence type="ECO:0000313" key="11">
    <source>
        <dbReference type="Proteomes" id="UP001196413"/>
    </source>
</evidence>
<dbReference type="GO" id="GO:0045165">
    <property type="term" value="P:cell fate commitment"/>
    <property type="evidence" value="ECO:0007669"/>
    <property type="project" value="TreeGrafter"/>
</dbReference>
<evidence type="ECO:0000256" key="4">
    <source>
        <dbReference type="ARBA" id="ARBA00022833"/>
    </source>
</evidence>
<dbReference type="InterPro" id="IPR000679">
    <property type="entry name" value="Znf_GATA"/>
</dbReference>
<name>A0AAD5M7F7_PARTN</name>
<dbReference type="InterPro" id="IPR039355">
    <property type="entry name" value="Transcription_factor_GATA"/>
</dbReference>
<keyword evidence="3 8" id="KW-0863">Zinc-finger</keyword>
<dbReference type="PROSITE" id="PS50114">
    <property type="entry name" value="GATA_ZN_FINGER_2"/>
    <property type="match status" value="2"/>
</dbReference>
<dbReference type="Gene3D" id="3.30.50.10">
    <property type="entry name" value="Erythroid Transcription Factor GATA-1, subunit A"/>
    <property type="match status" value="1"/>
</dbReference>
<evidence type="ECO:0000256" key="5">
    <source>
        <dbReference type="ARBA" id="ARBA00023015"/>
    </source>
</evidence>
<gene>
    <name evidence="10" type="ORF">KIN20_008909</name>
</gene>
<dbReference type="GO" id="GO:0045944">
    <property type="term" value="P:positive regulation of transcription by RNA polymerase II"/>
    <property type="evidence" value="ECO:0007669"/>
    <property type="project" value="TreeGrafter"/>
</dbReference>
<comment type="caution">
    <text evidence="10">The sequence shown here is derived from an EMBL/GenBank/DDBJ whole genome shotgun (WGS) entry which is preliminary data.</text>
</comment>
<evidence type="ECO:0000256" key="2">
    <source>
        <dbReference type="ARBA" id="ARBA00022723"/>
    </source>
</evidence>
<dbReference type="Pfam" id="PF00320">
    <property type="entry name" value="GATA"/>
    <property type="match status" value="1"/>
</dbReference>
<feature type="domain" description="GATA-type" evidence="9">
    <location>
        <begin position="297"/>
        <end position="325"/>
    </location>
</feature>
<keyword evidence="6" id="KW-0804">Transcription</keyword>
<comment type="subcellular location">
    <subcellularLocation>
        <location evidence="1">Nucleus</location>
    </subcellularLocation>
</comment>
<dbReference type="PANTHER" id="PTHR10071">
    <property type="entry name" value="TRANSCRIPTION FACTOR GATA FAMILY MEMBER"/>
    <property type="match status" value="1"/>
</dbReference>
<dbReference type="PANTHER" id="PTHR10071:SF281">
    <property type="entry name" value="BOX A-BINDING FACTOR-RELATED"/>
    <property type="match status" value="1"/>
</dbReference>
<protein>
    <recommendedName>
        <fullName evidence="9">GATA-type domain-containing protein</fullName>
    </recommendedName>
</protein>
<dbReference type="Proteomes" id="UP001196413">
    <property type="component" value="Unassembled WGS sequence"/>
</dbReference>
<keyword evidence="7" id="KW-0539">Nucleus</keyword>
<keyword evidence="11" id="KW-1185">Reference proteome</keyword>
<evidence type="ECO:0000259" key="9">
    <source>
        <dbReference type="PROSITE" id="PS50114"/>
    </source>
</evidence>
<evidence type="ECO:0000256" key="8">
    <source>
        <dbReference type="PROSITE-ProRule" id="PRU00094"/>
    </source>
</evidence>
<dbReference type="GO" id="GO:0000122">
    <property type="term" value="P:negative regulation of transcription by RNA polymerase II"/>
    <property type="evidence" value="ECO:0007669"/>
    <property type="project" value="TreeGrafter"/>
</dbReference>
<evidence type="ECO:0000313" key="10">
    <source>
        <dbReference type="EMBL" id="KAJ1352535.1"/>
    </source>
</evidence>
<dbReference type="GO" id="GO:0008270">
    <property type="term" value="F:zinc ion binding"/>
    <property type="evidence" value="ECO:0007669"/>
    <property type="project" value="UniProtKB-KW"/>
</dbReference>
<dbReference type="SMART" id="SM00401">
    <property type="entry name" value="ZnF_GATA"/>
    <property type="match status" value="1"/>
</dbReference>
<accession>A0AAD5M7F7</accession>
<keyword evidence="2" id="KW-0479">Metal-binding</keyword>
<proteinExistence type="predicted"/>
<dbReference type="GO" id="GO:0000978">
    <property type="term" value="F:RNA polymerase II cis-regulatory region sequence-specific DNA binding"/>
    <property type="evidence" value="ECO:0007669"/>
    <property type="project" value="TreeGrafter"/>
</dbReference>
<keyword evidence="5" id="KW-0805">Transcription regulation</keyword>
<evidence type="ECO:0000256" key="3">
    <source>
        <dbReference type="ARBA" id="ARBA00022771"/>
    </source>
</evidence>
<dbReference type="SUPFAM" id="SSF57716">
    <property type="entry name" value="Glucocorticoid receptor-like (DNA-binding domain)"/>
    <property type="match status" value="1"/>
</dbReference>
<dbReference type="GO" id="GO:0005634">
    <property type="term" value="C:nucleus"/>
    <property type="evidence" value="ECO:0007669"/>
    <property type="project" value="UniProtKB-SubCell"/>
</dbReference>
<sequence length="325" mass="36216">MSRDILQKWPERPEYGRYSLQYECLNQKRIKTARERNCAAADASTEEAKCGSSETIVPLQSCSAPKAKSSSHLVDTPVLSSSTTDIKLACSMQTSTSDDVHTLGEILQTSFHITDLHRPPDYPVTMTTFICPVQPPPVSSGTPRPNGNVNADIEFANCRTETTSEWRRSAEGKRECNACYLYFRKHGQARPASMRRDTVIRRNRLPRCNLGEEEAKCNPTDYGQIQKPPTIPTGSQSNAARNFFVPSNAALPRAVSTLPSTVHYSAQNSMVISYVTKRSLFNAVNVERQSSPLEGNVNADIEFANCRTKTTSEWRRSAEGKRECK</sequence>
<evidence type="ECO:0000256" key="1">
    <source>
        <dbReference type="ARBA" id="ARBA00004123"/>
    </source>
</evidence>